<proteinExistence type="predicted"/>
<dbReference type="Proteomes" id="UP000785679">
    <property type="component" value="Unassembled WGS sequence"/>
</dbReference>
<dbReference type="InterPro" id="IPR050302">
    <property type="entry name" value="Rab_GAP_TBC_domain"/>
</dbReference>
<comment type="caution">
    <text evidence="2">The sequence shown here is derived from an EMBL/GenBank/DDBJ whole genome shotgun (WGS) entry which is preliminary data.</text>
</comment>
<dbReference type="OrthoDB" id="294251at2759"/>
<dbReference type="EMBL" id="RRYP01008794">
    <property type="protein sequence ID" value="TNV79532.1"/>
    <property type="molecule type" value="Genomic_DNA"/>
</dbReference>
<dbReference type="GO" id="GO:0031267">
    <property type="term" value="F:small GTPase binding"/>
    <property type="evidence" value="ECO:0007669"/>
    <property type="project" value="TreeGrafter"/>
</dbReference>
<organism evidence="2 3">
    <name type="scientific">Halteria grandinella</name>
    <dbReference type="NCBI Taxonomy" id="5974"/>
    <lineage>
        <taxon>Eukaryota</taxon>
        <taxon>Sar</taxon>
        <taxon>Alveolata</taxon>
        <taxon>Ciliophora</taxon>
        <taxon>Intramacronucleata</taxon>
        <taxon>Spirotrichea</taxon>
        <taxon>Stichotrichia</taxon>
        <taxon>Sporadotrichida</taxon>
        <taxon>Halteriidae</taxon>
        <taxon>Halteria</taxon>
    </lineage>
</organism>
<reference evidence="2" key="1">
    <citation type="submission" date="2019-06" db="EMBL/GenBank/DDBJ databases">
        <authorList>
            <person name="Zheng W."/>
        </authorList>
    </citation>
    <scope>NUCLEOTIDE SEQUENCE</scope>
    <source>
        <strain evidence="2">QDHG01</strain>
    </source>
</reference>
<feature type="domain" description="Rab-GAP TBC" evidence="1">
    <location>
        <begin position="1"/>
        <end position="163"/>
    </location>
</feature>
<dbReference type="AlphaFoldDB" id="A0A8J8T272"/>
<dbReference type="Gene3D" id="1.10.472.80">
    <property type="entry name" value="Ypt/Rab-GAP domain of gyp1p, domain 3"/>
    <property type="match status" value="1"/>
</dbReference>
<evidence type="ECO:0000313" key="3">
    <source>
        <dbReference type="Proteomes" id="UP000785679"/>
    </source>
</evidence>
<accession>A0A8J8T272</accession>
<gene>
    <name evidence="2" type="ORF">FGO68_gene14590</name>
</gene>
<keyword evidence="3" id="KW-1185">Reference proteome</keyword>
<dbReference type="SUPFAM" id="SSF47923">
    <property type="entry name" value="Ypt/Rab-GAP domain of gyp1p"/>
    <property type="match status" value="2"/>
</dbReference>
<dbReference type="GO" id="GO:0005096">
    <property type="term" value="F:GTPase activator activity"/>
    <property type="evidence" value="ECO:0007669"/>
    <property type="project" value="TreeGrafter"/>
</dbReference>
<dbReference type="Pfam" id="PF00566">
    <property type="entry name" value="RabGAP-TBC"/>
    <property type="match status" value="1"/>
</dbReference>
<dbReference type="InterPro" id="IPR000195">
    <property type="entry name" value="Rab-GAP-TBC_dom"/>
</dbReference>
<sequence length="214" mass="25160">MEIEKLIVKDVPRTFGGTFERPSPSTSKNRLFNLLKVYSLLHPEVGYTQGMSFIAGLVLMLFDQKEEASPGESDYLSLMIFKSLMTECSDWYRFYSDNTPKLFLFTKDIRDHLRLNHPLIHKALLDHNVILESLLASPLFTIFSNLIPVEQSYQVLERYILDGDEAIHRIFHHLFRVYESEIVRMDCWDMQMFLGRKMYERAIDSCKFFPNDSL</sequence>
<dbReference type="PANTHER" id="PTHR47219">
    <property type="entry name" value="RAB GTPASE-ACTIVATING PROTEIN 1-LIKE"/>
    <property type="match status" value="1"/>
</dbReference>
<evidence type="ECO:0000259" key="1">
    <source>
        <dbReference type="PROSITE" id="PS50086"/>
    </source>
</evidence>
<evidence type="ECO:0000313" key="2">
    <source>
        <dbReference type="EMBL" id="TNV79532.1"/>
    </source>
</evidence>
<name>A0A8J8T272_HALGN</name>
<dbReference type="PROSITE" id="PS50086">
    <property type="entry name" value="TBC_RABGAP"/>
    <property type="match status" value="1"/>
</dbReference>
<protein>
    <recommendedName>
        <fullName evidence="1">Rab-GAP TBC domain-containing protein</fullName>
    </recommendedName>
</protein>
<dbReference type="PANTHER" id="PTHR47219:SF9">
    <property type="entry name" value="GTPASE ACTIVATING PROTEIN AND CENTROSOME-ASSOCIATED, ISOFORM B"/>
    <property type="match status" value="1"/>
</dbReference>
<dbReference type="InterPro" id="IPR035969">
    <property type="entry name" value="Rab-GAP_TBC_sf"/>
</dbReference>
<dbReference type="SMART" id="SM00164">
    <property type="entry name" value="TBC"/>
    <property type="match status" value="1"/>
</dbReference>
<dbReference type="Gene3D" id="1.10.8.270">
    <property type="entry name" value="putative rabgap domain of human tbc1 domain family member 14 like domains"/>
    <property type="match status" value="1"/>
</dbReference>